<feature type="compositionally biased region" description="Acidic residues" evidence="1">
    <location>
        <begin position="20"/>
        <end position="32"/>
    </location>
</feature>
<dbReference type="STRING" id="115433.SAMN05421835_101199"/>
<sequence>MAQEKSEQQERLELEPEPQTLEDPESWQAEDPDYAREPDSEASGGQFAAPDRSNELVDTEKTAIAEDGGTQHPATGAEEQAMHVEDGGV</sequence>
<dbReference type="OrthoDB" id="3630992at2"/>
<protein>
    <recommendedName>
        <fullName evidence="2">DUF5709 domain-containing protein</fullName>
    </recommendedName>
</protein>
<feature type="region of interest" description="Disordered" evidence="1">
    <location>
        <begin position="1"/>
        <end position="89"/>
    </location>
</feature>
<feature type="compositionally biased region" description="Basic and acidic residues" evidence="1">
    <location>
        <begin position="52"/>
        <end position="64"/>
    </location>
</feature>
<dbReference type="InterPro" id="IPR043763">
    <property type="entry name" value="DUF5709"/>
</dbReference>
<organism evidence="3 4">
    <name type="scientific">Amycolatopsis sacchari</name>
    <dbReference type="NCBI Taxonomy" id="115433"/>
    <lineage>
        <taxon>Bacteria</taxon>
        <taxon>Bacillati</taxon>
        <taxon>Actinomycetota</taxon>
        <taxon>Actinomycetes</taxon>
        <taxon>Pseudonocardiales</taxon>
        <taxon>Pseudonocardiaceae</taxon>
        <taxon>Amycolatopsis</taxon>
    </lineage>
</organism>
<evidence type="ECO:0000313" key="4">
    <source>
        <dbReference type="Proteomes" id="UP000199025"/>
    </source>
</evidence>
<dbReference type="Proteomes" id="UP000199025">
    <property type="component" value="Unassembled WGS sequence"/>
</dbReference>
<dbReference type="AlphaFoldDB" id="A0A1I3JND3"/>
<evidence type="ECO:0000259" key="2">
    <source>
        <dbReference type="Pfam" id="PF18970"/>
    </source>
</evidence>
<evidence type="ECO:0000256" key="1">
    <source>
        <dbReference type="SAM" id="MobiDB-lite"/>
    </source>
</evidence>
<name>A0A1I3JND3_9PSEU</name>
<feature type="compositionally biased region" description="Basic and acidic residues" evidence="1">
    <location>
        <begin position="1"/>
        <end position="14"/>
    </location>
</feature>
<keyword evidence="4" id="KW-1185">Reference proteome</keyword>
<proteinExistence type="predicted"/>
<feature type="compositionally biased region" description="Basic and acidic residues" evidence="1">
    <location>
        <begin position="80"/>
        <end position="89"/>
    </location>
</feature>
<evidence type="ECO:0000313" key="3">
    <source>
        <dbReference type="EMBL" id="SFI61508.1"/>
    </source>
</evidence>
<dbReference type="Pfam" id="PF18970">
    <property type="entry name" value="DUF5709"/>
    <property type="match status" value="1"/>
</dbReference>
<gene>
    <name evidence="3" type="ORF">SAMN05421835_101199</name>
</gene>
<dbReference type="RefSeq" id="WP_091503603.1">
    <property type="nucleotide sequence ID" value="NZ_FORP01000001.1"/>
</dbReference>
<accession>A0A1I3JND3</accession>
<feature type="domain" description="DUF5709" evidence="2">
    <location>
        <begin position="44"/>
        <end position="86"/>
    </location>
</feature>
<dbReference type="EMBL" id="FORP01000001">
    <property type="protein sequence ID" value="SFI61508.1"/>
    <property type="molecule type" value="Genomic_DNA"/>
</dbReference>
<reference evidence="3 4" key="1">
    <citation type="submission" date="2016-10" db="EMBL/GenBank/DDBJ databases">
        <authorList>
            <person name="de Groot N.N."/>
        </authorList>
    </citation>
    <scope>NUCLEOTIDE SEQUENCE [LARGE SCALE GENOMIC DNA]</scope>
    <source>
        <strain evidence="3 4">DSM 44468</strain>
    </source>
</reference>